<dbReference type="PRINTS" id="PR00149">
    <property type="entry name" value="FUMRATELYASE"/>
</dbReference>
<dbReference type="InterPro" id="IPR051546">
    <property type="entry name" value="Aspartate_Ammonia-Lyase"/>
</dbReference>
<dbReference type="STRING" id="1120995.SAMN02745245_00087"/>
<dbReference type="EC" id="4.3.1.1" evidence="2"/>
<dbReference type="FunFam" id="1.10.40.30:FF:000002">
    <property type="entry name" value="Fumarate hydratase class II"/>
    <property type="match status" value="1"/>
</dbReference>
<evidence type="ECO:0000259" key="4">
    <source>
        <dbReference type="Pfam" id="PF00206"/>
    </source>
</evidence>
<dbReference type="AlphaFoldDB" id="A0A1M5NW40"/>
<dbReference type="Gene3D" id="1.10.40.30">
    <property type="entry name" value="Fumarase/aspartase (C-terminal domain)"/>
    <property type="match status" value="1"/>
</dbReference>
<accession>A0A1M5NW40</accession>
<organism evidence="6 7">
    <name type="scientific">Anaerosphaera aminiphila DSM 21120</name>
    <dbReference type="NCBI Taxonomy" id="1120995"/>
    <lineage>
        <taxon>Bacteria</taxon>
        <taxon>Bacillati</taxon>
        <taxon>Bacillota</taxon>
        <taxon>Tissierellia</taxon>
        <taxon>Tissierellales</taxon>
        <taxon>Peptoniphilaceae</taxon>
        <taxon>Anaerosphaera</taxon>
    </lineage>
</organism>
<proteinExistence type="predicted"/>
<dbReference type="PROSITE" id="PS00163">
    <property type="entry name" value="FUMARATE_LYASES"/>
    <property type="match status" value="1"/>
</dbReference>
<dbReference type="InterPro" id="IPR024083">
    <property type="entry name" value="Fumarase/histidase_N"/>
</dbReference>
<dbReference type="OrthoDB" id="9802809at2"/>
<feature type="domain" description="Fumarase C C-terminal" evidence="5">
    <location>
        <begin position="409"/>
        <end position="461"/>
    </location>
</feature>
<dbReference type="InterPro" id="IPR018951">
    <property type="entry name" value="Fumarase_C_C"/>
</dbReference>
<dbReference type="Proteomes" id="UP000184032">
    <property type="component" value="Unassembled WGS sequence"/>
</dbReference>
<evidence type="ECO:0000313" key="6">
    <source>
        <dbReference type="EMBL" id="SHG93688.1"/>
    </source>
</evidence>
<dbReference type="GO" id="GO:0006531">
    <property type="term" value="P:aspartate metabolic process"/>
    <property type="evidence" value="ECO:0007669"/>
    <property type="project" value="TreeGrafter"/>
</dbReference>
<dbReference type="Pfam" id="PF00206">
    <property type="entry name" value="Lyase_1"/>
    <property type="match status" value="1"/>
</dbReference>
<dbReference type="GO" id="GO:0008797">
    <property type="term" value="F:aspartate ammonia-lyase activity"/>
    <property type="evidence" value="ECO:0007669"/>
    <property type="project" value="UniProtKB-EC"/>
</dbReference>
<keyword evidence="3 6" id="KW-0456">Lyase</keyword>
<dbReference type="PANTHER" id="PTHR42696">
    <property type="entry name" value="ASPARTATE AMMONIA-LYASE"/>
    <property type="match status" value="1"/>
</dbReference>
<sequence>MDNTLYRVEEDSIGEKKVPKEAYYGVQSLRAKENFNITGQKLSSDLINSIAEIKKAAAITNVEVKELDSTIGEAIIKACDDIINGKFHDQFIVDPIQGGAGTSTNMNANEVIANIALEYLGEEKGNYKIVNPNDHVNMGQSTNDVYPSCGKITVLKLIIKAIKKLEDLDKALSDKAEEFSDVIKMGRTQLEDAVPITLGQEFHAYSSAIKRDITRFKNALNEIKVLNLGGTAIGTGINADIDYVNKVVPNLSKISGLDVVQADDLIDSTQNLDSYVMVSGVIKSCAVSLSKMSNDLRLMNSGPRTGFGEINLPPRQNGSSIMPGKVNPVIPEVVNQVAFNIIGNDVTITMAAEAGQLELNAFEPILFHNLFESLNTLTNAITTFIDNCIVGIVANREESRRLVDHSIGMITAINPYVGYDVAAKIAKEALVTGKSIKELILRDNLIPEDELDEILDPYKMLKPGIIGKNNG</sequence>
<keyword evidence="7" id="KW-1185">Reference proteome</keyword>
<dbReference type="PANTHER" id="PTHR42696:SF2">
    <property type="entry name" value="ASPARTATE AMMONIA-LYASE"/>
    <property type="match status" value="1"/>
</dbReference>
<dbReference type="RefSeq" id="WP_073182746.1">
    <property type="nucleotide sequence ID" value="NZ_FQXI01000001.1"/>
</dbReference>
<dbReference type="FunFam" id="1.20.200.10:FF:000001">
    <property type="entry name" value="Fumarate hydratase, mitochondrial"/>
    <property type="match status" value="1"/>
</dbReference>
<evidence type="ECO:0000313" key="7">
    <source>
        <dbReference type="Proteomes" id="UP000184032"/>
    </source>
</evidence>
<dbReference type="GO" id="GO:0005829">
    <property type="term" value="C:cytosol"/>
    <property type="evidence" value="ECO:0007669"/>
    <property type="project" value="TreeGrafter"/>
</dbReference>
<dbReference type="SUPFAM" id="SSF48557">
    <property type="entry name" value="L-aspartase-like"/>
    <property type="match status" value="1"/>
</dbReference>
<protein>
    <recommendedName>
        <fullName evidence="2">aspartate ammonia-lyase</fullName>
        <ecNumber evidence="2">4.3.1.1</ecNumber>
    </recommendedName>
</protein>
<reference evidence="6 7" key="1">
    <citation type="submission" date="2016-11" db="EMBL/GenBank/DDBJ databases">
        <authorList>
            <person name="Jaros S."/>
            <person name="Januszkiewicz K."/>
            <person name="Wedrychowicz H."/>
        </authorList>
    </citation>
    <scope>NUCLEOTIDE SEQUENCE [LARGE SCALE GENOMIC DNA]</scope>
    <source>
        <strain evidence="6 7">DSM 21120</strain>
    </source>
</reference>
<dbReference type="PRINTS" id="PR00145">
    <property type="entry name" value="ARGSUCLYASE"/>
</dbReference>
<evidence type="ECO:0000259" key="5">
    <source>
        <dbReference type="Pfam" id="PF10415"/>
    </source>
</evidence>
<dbReference type="InterPro" id="IPR000362">
    <property type="entry name" value="Fumarate_lyase_fam"/>
</dbReference>
<name>A0A1M5NW40_9FIRM</name>
<gene>
    <name evidence="6" type="ORF">SAMN02745245_00087</name>
</gene>
<dbReference type="InterPro" id="IPR020557">
    <property type="entry name" value="Fumarate_lyase_CS"/>
</dbReference>
<dbReference type="GO" id="GO:0006099">
    <property type="term" value="P:tricarboxylic acid cycle"/>
    <property type="evidence" value="ECO:0007669"/>
    <property type="project" value="InterPro"/>
</dbReference>
<evidence type="ECO:0000256" key="3">
    <source>
        <dbReference type="ARBA" id="ARBA00023239"/>
    </source>
</evidence>
<dbReference type="EMBL" id="FQXI01000001">
    <property type="protein sequence ID" value="SHG93688.1"/>
    <property type="molecule type" value="Genomic_DNA"/>
</dbReference>
<dbReference type="Gene3D" id="1.10.275.10">
    <property type="entry name" value="Fumarase/aspartase (N-terminal domain)"/>
    <property type="match status" value="1"/>
</dbReference>
<dbReference type="NCBIfam" id="NF008909">
    <property type="entry name" value="PRK12273.1"/>
    <property type="match status" value="1"/>
</dbReference>
<dbReference type="FunFam" id="1.10.275.10:FF:000001">
    <property type="entry name" value="Fumarate hydratase, mitochondrial"/>
    <property type="match status" value="1"/>
</dbReference>
<dbReference type="Gene3D" id="1.20.200.10">
    <property type="entry name" value="Fumarase/aspartase (Central domain)"/>
    <property type="match status" value="1"/>
</dbReference>
<evidence type="ECO:0000256" key="2">
    <source>
        <dbReference type="ARBA" id="ARBA00012992"/>
    </source>
</evidence>
<comment type="catalytic activity">
    <reaction evidence="1">
        <text>L-aspartate = fumarate + NH4(+)</text>
        <dbReference type="Rhea" id="RHEA:16601"/>
        <dbReference type="ChEBI" id="CHEBI:28938"/>
        <dbReference type="ChEBI" id="CHEBI:29806"/>
        <dbReference type="ChEBI" id="CHEBI:29991"/>
        <dbReference type="EC" id="4.3.1.1"/>
    </reaction>
</comment>
<dbReference type="InterPro" id="IPR022761">
    <property type="entry name" value="Fumarate_lyase_N"/>
</dbReference>
<feature type="domain" description="Fumarate lyase N-terminal" evidence="4">
    <location>
        <begin position="14"/>
        <end position="343"/>
    </location>
</feature>
<dbReference type="CDD" id="cd01357">
    <property type="entry name" value="Aspartase"/>
    <property type="match status" value="1"/>
</dbReference>
<dbReference type="Pfam" id="PF10415">
    <property type="entry name" value="FumaraseC_C"/>
    <property type="match status" value="1"/>
</dbReference>
<evidence type="ECO:0000256" key="1">
    <source>
        <dbReference type="ARBA" id="ARBA00001494"/>
    </source>
</evidence>
<dbReference type="InterPro" id="IPR008948">
    <property type="entry name" value="L-Aspartase-like"/>
</dbReference>